<dbReference type="InterPro" id="IPR043886">
    <property type="entry name" value="DUF5846"/>
</dbReference>
<dbReference type="KEGG" id="vg:80517728"/>
<dbReference type="Pfam" id="PF19164">
    <property type="entry name" value="DUF5846"/>
    <property type="match status" value="1"/>
</dbReference>
<organism evidence="1">
    <name type="scientific">Tupanvirus deep ocean</name>
    <dbReference type="NCBI Taxonomy" id="2126984"/>
    <lineage>
        <taxon>Viruses</taxon>
        <taxon>Varidnaviria</taxon>
        <taxon>Bamfordvirae</taxon>
        <taxon>Nucleocytoviricota</taxon>
        <taxon>Megaviricetes</taxon>
        <taxon>Imitervirales</taxon>
        <taxon>Mimiviridae</taxon>
        <taxon>Megamimivirinae</taxon>
        <taxon>Tupanvirus</taxon>
        <taxon>Tupanvirus altamarinense</taxon>
    </lineage>
</organism>
<protein>
    <submittedName>
        <fullName evidence="1">Uncharacterized protein</fullName>
    </submittedName>
</protein>
<dbReference type="EMBL" id="MF405918">
    <property type="protein sequence ID" value="QKU34408.1"/>
    <property type="molecule type" value="Genomic_DNA"/>
</dbReference>
<dbReference type="RefSeq" id="YP_010781037.1">
    <property type="nucleotide sequence ID" value="NC_075038.1"/>
</dbReference>
<reference evidence="1" key="1">
    <citation type="submission" date="2017-06" db="EMBL/GenBank/DDBJ databases">
        <authorList>
            <person name="Assis F.L."/>
            <person name="Abrahao J.S."/>
            <person name="Silva L."/>
            <person name="Khalil J.B."/>
            <person name="Rodrigues R."/>
            <person name="Silva L.S."/>
            <person name="Boratto P."/>
            <person name="Andrade M."/>
            <person name="Kroon E.G."/>
            <person name="Ribeiro B."/>
            <person name="Bergier I."/>
            <person name="Seligmann H."/>
            <person name="Ghigo E."/>
            <person name="Colson P."/>
            <person name="Levasseur A."/>
            <person name="Raoult D."/>
            <person name="Scola B.L."/>
        </authorList>
    </citation>
    <scope>NUCLEOTIDE SEQUENCE</scope>
    <source>
        <strain evidence="1">Deep ocean</strain>
    </source>
</reference>
<sequence length="211" mass="24500">MEPRGIGAYKKYKKYKKKYVTLKQQLNSNYYLLHGTDTEHLKKILQQGFILSGRYLPDDETRLGGWEKLPYVYCSIYFDDIKNLSHSFGYSFIIDPRIIWDSGMIFNKGWMVHPTNDSIIIRPHDVDYDNKINSIKEYIKNPPGPITNLPPIMAHEVLIKDKIDVRKYVVGLILPGFEGIGNDIQKILEEGGYKNIKIFHKPNLPNAKELI</sequence>
<name>A0A6N1NRH3_9VIRU</name>
<reference evidence="1" key="2">
    <citation type="journal article" date="2018" name="Nat. Commun.">
        <title>Tailed giant Tupanvirus possesses the most complete translational apparatus of the known virosphere.</title>
        <authorList>
            <person name="Abrahao J."/>
            <person name="Silva L."/>
            <person name="Silva L.S."/>
            <person name="Khalil J.Y.B."/>
            <person name="Rodrigues R."/>
            <person name="Arantes T."/>
            <person name="Assis F."/>
            <person name="Boratto P."/>
            <person name="Andrade M."/>
            <person name="Kroon E.G."/>
            <person name="Ribeiro B."/>
            <person name="Bergier I."/>
            <person name="Seligmann H."/>
            <person name="Ghigo E."/>
            <person name="Colson P."/>
            <person name="Levasseur A."/>
            <person name="Kroemer G."/>
            <person name="Raoult D."/>
            <person name="La Scola B."/>
        </authorList>
    </citation>
    <scope>NUCLEOTIDE SEQUENCE [LARGE SCALE GENOMIC DNA]</scope>
    <source>
        <strain evidence="1">Deep ocean</strain>
    </source>
</reference>
<evidence type="ECO:0000313" key="1">
    <source>
        <dbReference type="EMBL" id="QKU34408.1"/>
    </source>
</evidence>
<dbReference type="GeneID" id="80517728"/>
<accession>A0A6N1NRH3</accession>
<proteinExistence type="predicted"/>